<gene>
    <name evidence="5" type="ORF">DFJ67_0478</name>
</gene>
<dbReference type="GO" id="GO:0004081">
    <property type="term" value="F:bis(5'-nucleosyl)-tetraphosphatase (asymmetrical) activity"/>
    <property type="evidence" value="ECO:0007669"/>
    <property type="project" value="TreeGrafter"/>
</dbReference>
<evidence type="ECO:0000256" key="1">
    <source>
        <dbReference type="ARBA" id="ARBA00005582"/>
    </source>
</evidence>
<dbReference type="PRINTS" id="PR00502">
    <property type="entry name" value="NUDIXFAMILY"/>
</dbReference>
<evidence type="ECO:0000256" key="2">
    <source>
        <dbReference type="ARBA" id="ARBA00022801"/>
    </source>
</evidence>
<protein>
    <submittedName>
        <fullName evidence="5">8-oxo-dGTP diphosphatase</fullName>
    </submittedName>
</protein>
<name>A0A3D9ZLL3_9ACTN</name>
<evidence type="ECO:0000259" key="4">
    <source>
        <dbReference type="PROSITE" id="PS51462"/>
    </source>
</evidence>
<dbReference type="InterPro" id="IPR051325">
    <property type="entry name" value="Nudix_hydrolase_domain"/>
</dbReference>
<proteinExistence type="inferred from homology"/>
<dbReference type="PANTHER" id="PTHR21340:SF0">
    <property type="entry name" value="BIS(5'-NUCLEOSYL)-TETRAPHOSPHATASE [ASYMMETRICAL]"/>
    <property type="match status" value="1"/>
</dbReference>
<dbReference type="GO" id="GO:0006167">
    <property type="term" value="P:AMP biosynthetic process"/>
    <property type="evidence" value="ECO:0007669"/>
    <property type="project" value="TreeGrafter"/>
</dbReference>
<organism evidence="5 6">
    <name type="scientific">Asanoa ferruginea</name>
    <dbReference type="NCBI Taxonomy" id="53367"/>
    <lineage>
        <taxon>Bacteria</taxon>
        <taxon>Bacillati</taxon>
        <taxon>Actinomycetota</taxon>
        <taxon>Actinomycetes</taxon>
        <taxon>Micromonosporales</taxon>
        <taxon>Micromonosporaceae</taxon>
        <taxon>Asanoa</taxon>
    </lineage>
</organism>
<reference evidence="5 6" key="1">
    <citation type="submission" date="2018-08" db="EMBL/GenBank/DDBJ databases">
        <title>Sequencing the genomes of 1000 actinobacteria strains.</title>
        <authorList>
            <person name="Klenk H.-P."/>
        </authorList>
    </citation>
    <scope>NUCLEOTIDE SEQUENCE [LARGE SCALE GENOMIC DNA]</scope>
    <source>
        <strain evidence="5 6">DSM 44099</strain>
    </source>
</reference>
<dbReference type="InterPro" id="IPR020476">
    <property type="entry name" value="Nudix_hydrolase"/>
</dbReference>
<dbReference type="PANTHER" id="PTHR21340">
    <property type="entry name" value="DIADENOSINE 5,5-P1,P4-TETRAPHOSPHATE PYROPHOSPHOHYDROLASE MUTT"/>
    <property type="match status" value="1"/>
</dbReference>
<evidence type="ECO:0000313" key="5">
    <source>
        <dbReference type="EMBL" id="REF94540.1"/>
    </source>
</evidence>
<comment type="similarity">
    <text evidence="1 3">Belongs to the Nudix hydrolase family.</text>
</comment>
<sequence>MNRDELQRRSLEAALGDVANARVEYDDVAAWAAAAGASPVDPLGAEVWVFDAELSQVLLVSHPWRGWVPPGGQVEPGETPREAARRELREETGVDVELLARPAGACVRSFHPDKPTTLSLSYAAFADPAAPLEAEPGQPAAWMPLGQSWETGFPDDPARIREHAQWLAGLAAARPRNG</sequence>
<dbReference type="InterPro" id="IPR000086">
    <property type="entry name" value="NUDIX_hydrolase_dom"/>
</dbReference>
<keyword evidence="6" id="KW-1185">Reference proteome</keyword>
<comment type="caution">
    <text evidence="5">The sequence shown here is derived from an EMBL/GenBank/DDBJ whole genome shotgun (WGS) entry which is preliminary data.</text>
</comment>
<dbReference type="EMBL" id="QUMQ01000001">
    <property type="protein sequence ID" value="REF94540.1"/>
    <property type="molecule type" value="Genomic_DNA"/>
</dbReference>
<dbReference type="GO" id="GO:0006754">
    <property type="term" value="P:ATP biosynthetic process"/>
    <property type="evidence" value="ECO:0007669"/>
    <property type="project" value="TreeGrafter"/>
</dbReference>
<feature type="domain" description="Nudix hydrolase" evidence="4">
    <location>
        <begin position="30"/>
        <end position="169"/>
    </location>
</feature>
<evidence type="ECO:0000256" key="3">
    <source>
        <dbReference type="RuleBase" id="RU003476"/>
    </source>
</evidence>
<dbReference type="AlphaFoldDB" id="A0A3D9ZLL3"/>
<dbReference type="PROSITE" id="PS51462">
    <property type="entry name" value="NUDIX"/>
    <property type="match status" value="1"/>
</dbReference>
<dbReference type="Pfam" id="PF00293">
    <property type="entry name" value="NUDIX"/>
    <property type="match status" value="1"/>
</dbReference>
<keyword evidence="2 3" id="KW-0378">Hydrolase</keyword>
<dbReference type="RefSeq" id="WP_203784066.1">
    <property type="nucleotide sequence ID" value="NZ_BONB01000053.1"/>
</dbReference>
<evidence type="ECO:0000313" key="6">
    <source>
        <dbReference type="Proteomes" id="UP000256913"/>
    </source>
</evidence>
<dbReference type="InterPro" id="IPR020084">
    <property type="entry name" value="NUDIX_hydrolase_CS"/>
</dbReference>
<dbReference type="SUPFAM" id="SSF55811">
    <property type="entry name" value="Nudix"/>
    <property type="match status" value="1"/>
</dbReference>
<dbReference type="Proteomes" id="UP000256913">
    <property type="component" value="Unassembled WGS sequence"/>
</dbReference>
<dbReference type="InterPro" id="IPR015797">
    <property type="entry name" value="NUDIX_hydrolase-like_dom_sf"/>
</dbReference>
<accession>A0A3D9ZLL3</accession>
<dbReference type="PROSITE" id="PS00893">
    <property type="entry name" value="NUDIX_BOX"/>
    <property type="match status" value="1"/>
</dbReference>
<dbReference type="Gene3D" id="3.90.79.10">
    <property type="entry name" value="Nucleoside Triphosphate Pyrophosphohydrolase"/>
    <property type="match status" value="1"/>
</dbReference>